<evidence type="ECO:0000259" key="10">
    <source>
        <dbReference type="PROSITE" id="PS50885"/>
    </source>
</evidence>
<dbReference type="Gene3D" id="1.10.287.130">
    <property type="match status" value="1"/>
</dbReference>
<dbReference type="SUPFAM" id="SSF158472">
    <property type="entry name" value="HAMP domain-like"/>
    <property type="match status" value="1"/>
</dbReference>
<dbReference type="CDD" id="cd00082">
    <property type="entry name" value="HisKA"/>
    <property type="match status" value="1"/>
</dbReference>
<comment type="catalytic activity">
    <reaction evidence="1">
        <text>ATP + protein L-histidine = ADP + protein N-phospho-L-histidine.</text>
        <dbReference type="EC" id="2.7.13.3"/>
    </reaction>
</comment>
<organism evidence="11 12">
    <name type="scientific">Neglectibacter timonensis</name>
    <dbReference type="NCBI Taxonomy" id="1776382"/>
    <lineage>
        <taxon>Bacteria</taxon>
        <taxon>Bacillati</taxon>
        <taxon>Bacillota</taxon>
        <taxon>Clostridia</taxon>
        <taxon>Eubacteriales</taxon>
        <taxon>Oscillospiraceae</taxon>
        <taxon>Neglectibacter</taxon>
    </lineage>
</organism>
<keyword evidence="6 11" id="KW-0418">Kinase</keyword>
<protein>
    <recommendedName>
        <fullName evidence="3">histidine kinase</fullName>
        <ecNumber evidence="3">2.7.13.3</ecNumber>
    </recommendedName>
</protein>
<dbReference type="SMART" id="SM00388">
    <property type="entry name" value="HisKA"/>
    <property type="match status" value="1"/>
</dbReference>
<keyword evidence="8" id="KW-1133">Transmembrane helix</keyword>
<keyword evidence="8" id="KW-0812">Transmembrane</keyword>
<dbReference type="InterPro" id="IPR003660">
    <property type="entry name" value="HAMP_dom"/>
</dbReference>
<comment type="subcellular location">
    <subcellularLocation>
        <location evidence="2">Membrane</location>
    </subcellularLocation>
</comment>
<evidence type="ECO:0000256" key="4">
    <source>
        <dbReference type="ARBA" id="ARBA00022553"/>
    </source>
</evidence>
<dbReference type="GO" id="GO:0016301">
    <property type="term" value="F:kinase activity"/>
    <property type="evidence" value="ECO:0007669"/>
    <property type="project" value="UniProtKB-KW"/>
</dbReference>
<evidence type="ECO:0000256" key="8">
    <source>
        <dbReference type="SAM" id="Phobius"/>
    </source>
</evidence>
<feature type="domain" description="Histidine kinase" evidence="9">
    <location>
        <begin position="264"/>
        <end position="475"/>
    </location>
</feature>
<keyword evidence="4" id="KW-0597">Phosphoprotein</keyword>
<gene>
    <name evidence="11" type="ORF">NE695_03170</name>
</gene>
<dbReference type="PROSITE" id="PS50885">
    <property type="entry name" value="HAMP"/>
    <property type="match status" value="1"/>
</dbReference>
<feature type="transmembrane region" description="Helical" evidence="8">
    <location>
        <begin position="20"/>
        <end position="41"/>
    </location>
</feature>
<dbReference type="SMART" id="SM00304">
    <property type="entry name" value="HAMP"/>
    <property type="match status" value="1"/>
</dbReference>
<proteinExistence type="predicted"/>
<dbReference type="CDD" id="cd06225">
    <property type="entry name" value="HAMP"/>
    <property type="match status" value="1"/>
</dbReference>
<dbReference type="Pfam" id="PF00672">
    <property type="entry name" value="HAMP"/>
    <property type="match status" value="1"/>
</dbReference>
<dbReference type="EC" id="2.7.13.3" evidence="3"/>
<dbReference type="SMART" id="SM00387">
    <property type="entry name" value="HATPase_c"/>
    <property type="match status" value="1"/>
</dbReference>
<name>A0ABT1RW56_9FIRM</name>
<accession>A0ABT1RW56</accession>
<comment type="caution">
    <text evidence="11">The sequence shown here is derived from an EMBL/GenBank/DDBJ whole genome shotgun (WGS) entry which is preliminary data.</text>
</comment>
<keyword evidence="8" id="KW-0472">Membrane</keyword>
<dbReference type="CDD" id="cd00075">
    <property type="entry name" value="HATPase"/>
    <property type="match status" value="1"/>
</dbReference>
<dbReference type="Pfam" id="PF02518">
    <property type="entry name" value="HATPase_c"/>
    <property type="match status" value="1"/>
</dbReference>
<dbReference type="PROSITE" id="PS50109">
    <property type="entry name" value="HIS_KIN"/>
    <property type="match status" value="1"/>
</dbReference>
<dbReference type="SUPFAM" id="SSF55874">
    <property type="entry name" value="ATPase domain of HSP90 chaperone/DNA topoisomerase II/histidine kinase"/>
    <property type="match status" value="1"/>
</dbReference>
<dbReference type="InterPro" id="IPR036890">
    <property type="entry name" value="HATPase_C_sf"/>
</dbReference>
<evidence type="ECO:0000256" key="1">
    <source>
        <dbReference type="ARBA" id="ARBA00000085"/>
    </source>
</evidence>
<dbReference type="SUPFAM" id="SSF47384">
    <property type="entry name" value="Homodimeric domain of signal transducing histidine kinase"/>
    <property type="match status" value="1"/>
</dbReference>
<evidence type="ECO:0000313" key="12">
    <source>
        <dbReference type="Proteomes" id="UP001524473"/>
    </source>
</evidence>
<dbReference type="InterPro" id="IPR036097">
    <property type="entry name" value="HisK_dim/P_sf"/>
</dbReference>
<evidence type="ECO:0000256" key="7">
    <source>
        <dbReference type="ARBA" id="ARBA00023012"/>
    </source>
</evidence>
<dbReference type="InterPro" id="IPR003661">
    <property type="entry name" value="HisK_dim/P_dom"/>
</dbReference>
<reference evidence="11 12" key="1">
    <citation type="submission" date="2022-06" db="EMBL/GenBank/DDBJ databases">
        <title>Isolation of gut microbiota from human fecal samples.</title>
        <authorList>
            <person name="Pamer E.G."/>
            <person name="Barat B."/>
            <person name="Waligurski E."/>
            <person name="Medina S."/>
            <person name="Paddock L."/>
            <person name="Mostad J."/>
        </authorList>
    </citation>
    <scope>NUCLEOTIDE SEQUENCE [LARGE SCALE GENOMIC DNA]</scope>
    <source>
        <strain evidence="11 12">DFI.9.73</strain>
    </source>
</reference>
<dbReference type="Gene3D" id="3.30.565.10">
    <property type="entry name" value="Histidine kinase-like ATPase, C-terminal domain"/>
    <property type="match status" value="1"/>
</dbReference>
<dbReference type="PANTHER" id="PTHR43047">
    <property type="entry name" value="TWO-COMPONENT HISTIDINE PROTEIN KINASE"/>
    <property type="match status" value="1"/>
</dbReference>
<evidence type="ECO:0000256" key="6">
    <source>
        <dbReference type="ARBA" id="ARBA00022777"/>
    </source>
</evidence>
<evidence type="ECO:0000256" key="5">
    <source>
        <dbReference type="ARBA" id="ARBA00022679"/>
    </source>
</evidence>
<dbReference type="InterPro" id="IPR004358">
    <property type="entry name" value="Sig_transdc_His_kin-like_C"/>
</dbReference>
<dbReference type="Gene3D" id="6.10.340.10">
    <property type="match status" value="1"/>
</dbReference>
<dbReference type="Pfam" id="PF00512">
    <property type="entry name" value="HisKA"/>
    <property type="match status" value="1"/>
</dbReference>
<feature type="domain" description="HAMP" evidence="10">
    <location>
        <begin position="204"/>
        <end position="256"/>
    </location>
</feature>
<dbReference type="PANTHER" id="PTHR43047:SF72">
    <property type="entry name" value="OSMOSENSING HISTIDINE PROTEIN KINASE SLN1"/>
    <property type="match status" value="1"/>
</dbReference>
<dbReference type="GeneID" id="90531823"/>
<dbReference type="PRINTS" id="PR00344">
    <property type="entry name" value="BCTRLSENSOR"/>
</dbReference>
<keyword evidence="7" id="KW-0902">Two-component regulatory system</keyword>
<keyword evidence="5" id="KW-0808">Transferase</keyword>
<evidence type="ECO:0000313" key="11">
    <source>
        <dbReference type="EMBL" id="MCQ4838914.1"/>
    </source>
</evidence>
<evidence type="ECO:0000256" key="3">
    <source>
        <dbReference type="ARBA" id="ARBA00012438"/>
    </source>
</evidence>
<dbReference type="InterPro" id="IPR003594">
    <property type="entry name" value="HATPase_dom"/>
</dbReference>
<dbReference type="EMBL" id="JANFZH010000005">
    <property type="protein sequence ID" value="MCQ4838914.1"/>
    <property type="molecule type" value="Genomic_DNA"/>
</dbReference>
<keyword evidence="12" id="KW-1185">Reference proteome</keyword>
<evidence type="ECO:0000256" key="2">
    <source>
        <dbReference type="ARBA" id="ARBA00004370"/>
    </source>
</evidence>
<sequence length="488" mass="54263">MKITAGKKEKKSPGIRRQVVLSFGGFILIILALLWVFQIALLGPFYRLIKINEVKGVAQTLENNLESETLEETASRLVNATNTAIVVSDELGRLYVAKKASEKYVRLEGLTPYDLRNIFDGVNLQGGTKMETYRSQVETWFGGTEEGILYARTVRTKSGLNRLILLESELTPVDSTLETLRVQLSCLTVVMVLLGGVLAFFLSRRIARPIAAVNESAKSLAKGQYEIRFEGSGCREVAELADTLNYAAEELSKVEGLRRELLANVSHDLRTPLTMIKGYSEVMRDLPGENTPENVQIIIDETERLTNLVNDLLDLSRLEAGVVPLDRTRFNLTESIRAILTRYDKLAGYHFPFQAGEAVWVCADELRISQVVYNLVNNAVTYAGADKTVSLCQTVENEKVRISVTDTGEGIPADKLKDIWERYYKVDKEHKRAQVGTGLGLSIVKNILDLHGGSYGVESELGKGSTFWFELKLAEETTALPDPQEAAH</sequence>
<dbReference type="RefSeq" id="WP_066862226.1">
    <property type="nucleotide sequence ID" value="NZ_CABKVV010000012.1"/>
</dbReference>
<dbReference type="InterPro" id="IPR005467">
    <property type="entry name" value="His_kinase_dom"/>
</dbReference>
<evidence type="ECO:0000259" key="9">
    <source>
        <dbReference type="PROSITE" id="PS50109"/>
    </source>
</evidence>
<dbReference type="Proteomes" id="UP001524473">
    <property type="component" value="Unassembled WGS sequence"/>
</dbReference>